<gene>
    <name evidence="2" type="ORF">HCN58_28950</name>
</gene>
<reference evidence="2 3" key="1">
    <citation type="submission" date="2020-03" db="EMBL/GenBank/DDBJ databases">
        <title>Bradyrhizobium diversity isolated from nodules of Indigofera sp.</title>
        <authorList>
            <person name="Klepa M."/>
            <person name="Helene L."/>
            <person name="Hungria M."/>
        </authorList>
    </citation>
    <scope>NUCLEOTIDE SEQUENCE [LARGE SCALE GENOMIC DNA]</scope>
    <source>
        <strain evidence="2 3">WSM 1791</strain>
    </source>
</reference>
<feature type="transmembrane region" description="Helical" evidence="1">
    <location>
        <begin position="395"/>
        <end position="415"/>
    </location>
</feature>
<feature type="transmembrane region" description="Helical" evidence="1">
    <location>
        <begin position="92"/>
        <end position="110"/>
    </location>
</feature>
<comment type="caution">
    <text evidence="2">The sequence shown here is derived from an EMBL/GenBank/DDBJ whole genome shotgun (WGS) entry which is preliminary data.</text>
</comment>
<feature type="transmembrane region" description="Helical" evidence="1">
    <location>
        <begin position="294"/>
        <end position="312"/>
    </location>
</feature>
<evidence type="ECO:0000313" key="3">
    <source>
        <dbReference type="Proteomes" id="UP000544122"/>
    </source>
</evidence>
<evidence type="ECO:0000256" key="1">
    <source>
        <dbReference type="SAM" id="Phobius"/>
    </source>
</evidence>
<keyword evidence="1" id="KW-0472">Membrane</keyword>
<feature type="transmembrane region" description="Helical" evidence="1">
    <location>
        <begin position="224"/>
        <end position="244"/>
    </location>
</feature>
<feature type="transmembrane region" description="Helical" evidence="1">
    <location>
        <begin position="184"/>
        <end position="204"/>
    </location>
</feature>
<proteinExistence type="predicted"/>
<feature type="transmembrane region" description="Helical" evidence="1">
    <location>
        <begin position="249"/>
        <end position="267"/>
    </location>
</feature>
<sequence length="467" mass="51568">MDEDHGRAPCGRNLPIGFITDLGGTHRPNRRRILPRYWILRVSRSLGYPGSFREEFQISALSLLYLVILCLSLIVVSQDVSPAFHIGYDRQFAFAAALAVAAFGATVSLFSIARFTFGYLVSWYMLSIIAGYIWLSFFSPLDYDKSPARWSAALSLIAFMIPAMFVTKPFPLRLALTPRQIDHLVIGMMVLSAMTVGYASLFGFHLIGFIDGEAIRSQFGYPSWLNYPIGIAISAVLPFSYAWLLNRRLYALSVVALAIGVSFYPVTLNKFTLFAPAWLLFATLLLRFFGARLCVILSLLVPVSLGLLIKVFDPSWVSIPFRLINFRMIAIPSSAIDHYNHFFSTHQLTYLCQIQPVGKFFGCSLPQQLGVLFAEQYATGNYNASLFATEGIASVGPYLAPAATLACGLVISLGNKASAELDQKFVFLSGSILVQALMNVPLSTAMLSHGAALLFALWLITPREDKA</sequence>
<feature type="transmembrane region" description="Helical" evidence="1">
    <location>
        <begin position="436"/>
        <end position="460"/>
    </location>
</feature>
<accession>A0A7Y4LYI1</accession>
<dbReference type="RefSeq" id="WP_171582740.1">
    <property type="nucleotide sequence ID" value="NZ_JAAVLX010000010.1"/>
</dbReference>
<name>A0A7Y4LYI1_9BRAD</name>
<dbReference type="EMBL" id="JAAVLX010000010">
    <property type="protein sequence ID" value="NOJ43543.1"/>
    <property type="molecule type" value="Genomic_DNA"/>
</dbReference>
<feature type="transmembrane region" description="Helical" evidence="1">
    <location>
        <begin position="58"/>
        <end position="77"/>
    </location>
</feature>
<dbReference type="Proteomes" id="UP000544122">
    <property type="component" value="Unassembled WGS sequence"/>
</dbReference>
<keyword evidence="1" id="KW-0812">Transmembrane</keyword>
<keyword evidence="3" id="KW-1185">Reference proteome</keyword>
<organism evidence="2 3">
    <name type="scientific">Bradyrhizobium australiense</name>
    <dbReference type="NCBI Taxonomy" id="2721161"/>
    <lineage>
        <taxon>Bacteria</taxon>
        <taxon>Pseudomonadati</taxon>
        <taxon>Pseudomonadota</taxon>
        <taxon>Alphaproteobacteria</taxon>
        <taxon>Hyphomicrobiales</taxon>
        <taxon>Nitrobacteraceae</taxon>
        <taxon>Bradyrhizobium</taxon>
    </lineage>
</organism>
<feature type="transmembrane region" description="Helical" evidence="1">
    <location>
        <begin position="273"/>
        <end position="289"/>
    </location>
</feature>
<evidence type="ECO:0000313" key="2">
    <source>
        <dbReference type="EMBL" id="NOJ43543.1"/>
    </source>
</evidence>
<dbReference type="AlphaFoldDB" id="A0A7Y4LYI1"/>
<feature type="transmembrane region" description="Helical" evidence="1">
    <location>
        <begin position="150"/>
        <end position="172"/>
    </location>
</feature>
<protein>
    <submittedName>
        <fullName evidence="2">Uncharacterized protein</fullName>
    </submittedName>
</protein>
<feature type="transmembrane region" description="Helical" evidence="1">
    <location>
        <begin position="117"/>
        <end position="138"/>
    </location>
</feature>
<keyword evidence="1" id="KW-1133">Transmembrane helix</keyword>